<feature type="compositionally biased region" description="Basic and acidic residues" evidence="1">
    <location>
        <begin position="409"/>
        <end position="421"/>
    </location>
</feature>
<feature type="transmembrane region" description="Helical" evidence="2">
    <location>
        <begin position="113"/>
        <end position="133"/>
    </location>
</feature>
<dbReference type="RefSeq" id="WP_084613540.1">
    <property type="nucleotide sequence ID" value="NZ_BAAAUP010000008.1"/>
</dbReference>
<evidence type="ECO:0000256" key="2">
    <source>
        <dbReference type="SAM" id="Phobius"/>
    </source>
</evidence>
<dbReference type="STRING" id="92835.RS81_01953"/>
<evidence type="ECO:0000256" key="1">
    <source>
        <dbReference type="SAM" id="MobiDB-lite"/>
    </source>
</evidence>
<protein>
    <submittedName>
        <fullName evidence="3">Uncharacterized protein</fullName>
    </submittedName>
</protein>
<accession>A0A0M2H669</accession>
<proteinExistence type="predicted"/>
<dbReference type="PATRIC" id="fig|92835.4.peg.1977"/>
<comment type="caution">
    <text evidence="3">The sequence shown here is derived from an EMBL/GenBank/DDBJ whole genome shotgun (WGS) entry which is preliminary data.</text>
</comment>
<feature type="transmembrane region" description="Helical" evidence="2">
    <location>
        <begin position="145"/>
        <end position="168"/>
    </location>
</feature>
<evidence type="ECO:0000313" key="4">
    <source>
        <dbReference type="Proteomes" id="UP000033956"/>
    </source>
</evidence>
<dbReference type="InterPro" id="IPR045931">
    <property type="entry name" value="DUF6350"/>
</dbReference>
<feature type="transmembrane region" description="Helical" evidence="2">
    <location>
        <begin position="80"/>
        <end position="101"/>
    </location>
</feature>
<sequence>MNRLLVAILSAVDATVAVAVGVAAVAAPLTVLWVFGFGGAADWGALWPASAVVWQLGDLVPFAVRLPDAYLAAAGIDPEAAAFTLSLAPLAFAAFTAIFAARSGVRASRAEGALTGVATGSAVVAVLAGLIAWTSANAVAQTPLWLAVLAPTLVYALPAAIAAFVTEWCEATRGSVARLRDRTESLPNAWGAVAPLVARGSAIVVAGLIGAAAVLTAAAILLRADEIIALYEVGNVDALGATVLTLGQLVYLPTLIVWALAFIAGPGFSLGAGSTVSPAGTSVGVVPGVPLLGVVPESLSPWLLLLALVPVGLGALAGWSLRSRLVRGGIAGHEDAAVGARAAITAGVAVVSAVAAAVLAWAASGSLGPGTLAAVGPDAGPVALAVALEVALGAGILLLSPLGHDGGHDHPVAPDTWRDSFDAAGEQVGDDPDGFAATPASRDQAHEEPDDASATAPLGPRRTDSPA</sequence>
<keyword evidence="4" id="KW-1185">Reference proteome</keyword>
<dbReference type="EMBL" id="JYIZ01000049">
    <property type="protein sequence ID" value="KJL39536.1"/>
    <property type="molecule type" value="Genomic_DNA"/>
</dbReference>
<dbReference type="AlphaFoldDB" id="A0A0M2H669"/>
<feature type="transmembrane region" description="Helical" evidence="2">
    <location>
        <begin position="242"/>
        <end position="264"/>
    </location>
</feature>
<feature type="region of interest" description="Disordered" evidence="1">
    <location>
        <begin position="409"/>
        <end position="467"/>
    </location>
</feature>
<feature type="transmembrane region" description="Helical" evidence="2">
    <location>
        <begin position="382"/>
        <end position="400"/>
    </location>
</feature>
<keyword evidence="2" id="KW-0812">Transmembrane</keyword>
<organism evidence="3 4">
    <name type="scientific">Microbacterium terrae</name>
    <dbReference type="NCBI Taxonomy" id="69369"/>
    <lineage>
        <taxon>Bacteria</taxon>
        <taxon>Bacillati</taxon>
        <taxon>Actinomycetota</taxon>
        <taxon>Actinomycetes</taxon>
        <taxon>Micrococcales</taxon>
        <taxon>Microbacteriaceae</taxon>
        <taxon>Microbacterium</taxon>
    </lineage>
</organism>
<reference evidence="3 4" key="1">
    <citation type="submission" date="2015-02" db="EMBL/GenBank/DDBJ databases">
        <title>Draft genome sequences of ten Microbacterium spp. with emphasis on heavy metal contaminated environments.</title>
        <authorList>
            <person name="Corretto E."/>
        </authorList>
    </citation>
    <scope>NUCLEOTIDE SEQUENCE [LARGE SCALE GENOMIC DNA]</scope>
    <source>
        <strain evidence="3 4">DSM 12510</strain>
    </source>
</reference>
<name>A0A0M2H669_9MICO</name>
<feature type="transmembrane region" description="Helical" evidence="2">
    <location>
        <begin position="342"/>
        <end position="362"/>
    </location>
</feature>
<dbReference type="Pfam" id="PF19877">
    <property type="entry name" value="DUF6350"/>
    <property type="match status" value="1"/>
</dbReference>
<feature type="transmembrane region" description="Helical" evidence="2">
    <location>
        <begin position="276"/>
        <end position="295"/>
    </location>
</feature>
<keyword evidence="2" id="KW-1133">Transmembrane helix</keyword>
<dbReference type="Proteomes" id="UP000033956">
    <property type="component" value="Unassembled WGS sequence"/>
</dbReference>
<feature type="transmembrane region" description="Helical" evidence="2">
    <location>
        <begin position="189"/>
        <end position="222"/>
    </location>
</feature>
<feature type="transmembrane region" description="Helical" evidence="2">
    <location>
        <begin position="301"/>
        <end position="321"/>
    </location>
</feature>
<evidence type="ECO:0000313" key="3">
    <source>
        <dbReference type="EMBL" id="KJL39536.1"/>
    </source>
</evidence>
<keyword evidence="2" id="KW-0472">Membrane</keyword>
<gene>
    <name evidence="3" type="ORF">RS81_01953</name>
</gene>